<sequence length="366" mass="41773">MTLFINGYQTLDVNKFVNNVKPVDAYKKLQTDVNKTQNQIKEQLLPNQIKKSDESDLNKYSEALKGIDEKVKNYQSNQGSSVIQPLISNQILPNQIERLDKFEFKKHSDALKEIDEKVKNYQSNQGSSIIQPLISNQVLPNQIEKLDKFELNKHSDTLKEIEIEKVKNYQSNQGSPVIPPLISNQQQLNYQQIVQDKLKVINPLSQSVGLTLQRKPNILGQQTQPIFKDLNHQLIDTLVKNQLPVIPNQQFGQIFDKLQQPGLQSVFNTLPFNHPLMSSQSDLPIMQHIVSSFLPQSKGQQSIFNLVNQVTHPNRHAGYELLSMGPNVIDFMNKAPILQHKDNILYILLNNLGMSKENTMVIPVQL</sequence>
<protein>
    <submittedName>
        <fullName evidence="1">Uncharacterized protein</fullName>
    </submittedName>
</protein>
<gene>
    <name evidence="1" type="ORF">EEDITHA_LOCUS20303</name>
</gene>
<accession>A0AAU9V3N8</accession>
<name>A0AAU9V3N8_EUPED</name>
<evidence type="ECO:0000313" key="1">
    <source>
        <dbReference type="EMBL" id="CAH2106124.1"/>
    </source>
</evidence>
<proteinExistence type="predicted"/>
<evidence type="ECO:0000313" key="2">
    <source>
        <dbReference type="Proteomes" id="UP001153954"/>
    </source>
</evidence>
<dbReference type="EMBL" id="CAKOGL010000029">
    <property type="protein sequence ID" value="CAH2106124.1"/>
    <property type="molecule type" value="Genomic_DNA"/>
</dbReference>
<reference evidence="1" key="1">
    <citation type="submission" date="2022-03" db="EMBL/GenBank/DDBJ databases">
        <authorList>
            <person name="Tunstrom K."/>
        </authorList>
    </citation>
    <scope>NUCLEOTIDE SEQUENCE</scope>
</reference>
<organism evidence="1 2">
    <name type="scientific">Euphydryas editha</name>
    <name type="common">Edith's checkerspot</name>
    <dbReference type="NCBI Taxonomy" id="104508"/>
    <lineage>
        <taxon>Eukaryota</taxon>
        <taxon>Metazoa</taxon>
        <taxon>Ecdysozoa</taxon>
        <taxon>Arthropoda</taxon>
        <taxon>Hexapoda</taxon>
        <taxon>Insecta</taxon>
        <taxon>Pterygota</taxon>
        <taxon>Neoptera</taxon>
        <taxon>Endopterygota</taxon>
        <taxon>Lepidoptera</taxon>
        <taxon>Glossata</taxon>
        <taxon>Ditrysia</taxon>
        <taxon>Papilionoidea</taxon>
        <taxon>Nymphalidae</taxon>
        <taxon>Nymphalinae</taxon>
        <taxon>Euphydryas</taxon>
    </lineage>
</organism>
<comment type="caution">
    <text evidence="1">The sequence shown here is derived from an EMBL/GenBank/DDBJ whole genome shotgun (WGS) entry which is preliminary data.</text>
</comment>
<dbReference type="AlphaFoldDB" id="A0AAU9V3N8"/>
<keyword evidence="2" id="KW-1185">Reference proteome</keyword>
<dbReference type="Proteomes" id="UP001153954">
    <property type="component" value="Unassembled WGS sequence"/>
</dbReference>